<sequence>MAEFRITITTKHFSPIHTSTNHQVTNMPTSQISTPLKGVDAAIVIAALHNHDLMIKTVCPALVSYAFESGDKATSATYTITDKKPIGQTTYTLTLTNVPDGVDSLVNAKPPVGILTISGKWRVADGMLNESIDIDANFMMKKVAKSTVEKTHPEQHLKLLEAAKC</sequence>
<evidence type="ECO:0000313" key="2">
    <source>
        <dbReference type="EMBL" id="RMZ73041.1"/>
    </source>
</evidence>
<evidence type="ECO:0000313" key="3">
    <source>
        <dbReference type="Proteomes" id="UP000265663"/>
    </source>
</evidence>
<name>A0A3M7MEW3_9PLEO</name>
<dbReference type="InterPro" id="IPR055481">
    <property type="entry name" value="DUF7053"/>
</dbReference>
<proteinExistence type="predicted"/>
<gene>
    <name evidence="2" type="ORF">GMOD_00009550</name>
</gene>
<dbReference type="Pfam" id="PF23155">
    <property type="entry name" value="DUF7053"/>
    <property type="match status" value="1"/>
</dbReference>
<feature type="domain" description="DUF7053" evidence="1">
    <location>
        <begin position="33"/>
        <end position="164"/>
    </location>
</feature>
<reference evidence="2 3" key="1">
    <citation type="journal article" date="2014" name="PLoS ONE">
        <title>De novo Genome Assembly of the Fungal Plant Pathogen Pyrenophora semeniperda.</title>
        <authorList>
            <person name="Soliai M.M."/>
            <person name="Meyer S.E."/>
            <person name="Udall J.A."/>
            <person name="Elzinga D.E."/>
            <person name="Hermansen R.A."/>
            <person name="Bodily P.M."/>
            <person name="Hart A.A."/>
            <person name="Coleman C.E."/>
        </authorList>
    </citation>
    <scope>NUCLEOTIDE SEQUENCE [LARGE SCALE GENOMIC DNA]</scope>
    <source>
        <strain evidence="2 3">CCB06</strain>
        <tissue evidence="2">Mycelium</tissue>
    </source>
</reference>
<keyword evidence="3" id="KW-1185">Reference proteome</keyword>
<dbReference type="AlphaFoldDB" id="A0A3M7MEW3"/>
<dbReference type="EMBL" id="KE747838">
    <property type="protein sequence ID" value="RMZ73041.1"/>
    <property type="molecule type" value="Genomic_DNA"/>
</dbReference>
<dbReference type="Proteomes" id="UP000265663">
    <property type="component" value="Unassembled WGS sequence"/>
</dbReference>
<evidence type="ECO:0000259" key="1">
    <source>
        <dbReference type="Pfam" id="PF23155"/>
    </source>
</evidence>
<protein>
    <submittedName>
        <fullName evidence="2">Polyketide synthase</fullName>
    </submittedName>
</protein>
<dbReference type="OrthoDB" id="3905686at2759"/>
<organism evidence="2 3">
    <name type="scientific">Pyrenophora seminiperda CCB06</name>
    <dbReference type="NCBI Taxonomy" id="1302712"/>
    <lineage>
        <taxon>Eukaryota</taxon>
        <taxon>Fungi</taxon>
        <taxon>Dikarya</taxon>
        <taxon>Ascomycota</taxon>
        <taxon>Pezizomycotina</taxon>
        <taxon>Dothideomycetes</taxon>
        <taxon>Pleosporomycetidae</taxon>
        <taxon>Pleosporales</taxon>
        <taxon>Pleosporineae</taxon>
        <taxon>Pleosporaceae</taxon>
        <taxon>Pyrenophora</taxon>
    </lineage>
</organism>
<accession>A0A3M7MEW3</accession>